<dbReference type="InterPro" id="IPR015421">
    <property type="entry name" value="PyrdxlP-dep_Trfase_major"/>
</dbReference>
<evidence type="ECO:0000256" key="4">
    <source>
        <dbReference type="PIRSR" id="PIRSR618319-50"/>
    </source>
</evidence>
<dbReference type="InterPro" id="IPR018319">
    <property type="entry name" value="SelA-like"/>
</dbReference>
<comment type="cofactor">
    <cofactor evidence="1 4">
        <name>pyridoxal 5'-phosphate</name>
        <dbReference type="ChEBI" id="CHEBI:597326"/>
    </cofactor>
</comment>
<dbReference type="PANTHER" id="PTHR32328:SF0">
    <property type="entry name" value="L-SERYL-TRNA(SEC) SELENIUM TRANSFERASE"/>
    <property type="match status" value="1"/>
</dbReference>
<dbReference type="PANTHER" id="PTHR32328">
    <property type="entry name" value="L-SERYL-TRNA(SEC) SELENIUM TRANSFERASE"/>
    <property type="match status" value="1"/>
</dbReference>
<keyword evidence="2 4" id="KW-0663">Pyridoxal phosphate</keyword>
<dbReference type="SUPFAM" id="SSF53383">
    <property type="entry name" value="PLP-dependent transferases"/>
    <property type="match status" value="1"/>
</dbReference>
<dbReference type="Pfam" id="PF03841">
    <property type="entry name" value="SelA"/>
    <property type="match status" value="1"/>
</dbReference>
<dbReference type="GO" id="GO:0016829">
    <property type="term" value="F:lyase activity"/>
    <property type="evidence" value="ECO:0007669"/>
    <property type="project" value="UniProtKB-KW"/>
</dbReference>
<keyword evidence="5" id="KW-0456">Lyase</keyword>
<dbReference type="InterPro" id="IPR015424">
    <property type="entry name" value="PyrdxlP-dep_Trfase"/>
</dbReference>
<dbReference type="EC" id="4.3.1.-" evidence="5"/>
<organism evidence="5">
    <name type="scientific">uncultured Thermomicrobiales bacterium</name>
    <dbReference type="NCBI Taxonomy" id="1645740"/>
    <lineage>
        <taxon>Bacteria</taxon>
        <taxon>Pseudomonadati</taxon>
        <taxon>Thermomicrobiota</taxon>
        <taxon>Thermomicrobia</taxon>
        <taxon>Thermomicrobiales</taxon>
        <taxon>environmental samples</taxon>
    </lineage>
</organism>
<dbReference type="GO" id="GO:0004125">
    <property type="term" value="F:L-seryl-tRNA(Sec) selenium transferase activity"/>
    <property type="evidence" value="ECO:0007669"/>
    <property type="project" value="TreeGrafter"/>
</dbReference>
<accession>A0A6J4VUP0</accession>
<proteinExistence type="inferred from homology"/>
<evidence type="ECO:0000313" key="5">
    <source>
        <dbReference type="EMBL" id="CAA9588818.1"/>
    </source>
</evidence>
<name>A0A6J4VUP0_9BACT</name>
<sequence length="431" mass="44781">MAHRVGEWETAVLSRTDHTCGRRAPPKGCAVGIYEELGVRPILNVAGPLTRLSGARLDPAVTAAMAEAASQSVRMEDLQEAAGRYLAEVTGAASGYVTAGAAAGLALAAAACIAGLDVAAMDRLPDTDGLRDEIVVQRAHLTAYTHALRLAGARLVEVGYLGFPGQGTTWPWQIEAAIGPRTAALAFSVGAAPGVVPLEEVVAIARRHGLPVIVDAAAALPPPENLRRFVAAGADLVAFSGGKAIGGPQASGILVGRADLIESVALQHQDMDIDPRTWTWRERYLASGRLAGPPHHGLGRPMKVGKEEIVGLVVALRRFLARDHTAERRAQEGQLALIVAAVAGVPGVEACLLDPASAPRAYPTAVVRLDEAVLGRTAATVVNELLEGDPPVAVSQNFLHEGALGLIASVLAPGEEALVAARLRVVLARRS</sequence>
<evidence type="ECO:0000256" key="2">
    <source>
        <dbReference type="ARBA" id="ARBA00022898"/>
    </source>
</evidence>
<evidence type="ECO:0000256" key="1">
    <source>
        <dbReference type="ARBA" id="ARBA00001933"/>
    </source>
</evidence>
<feature type="modified residue" description="N6-(pyridoxal phosphate)lysine" evidence="4">
    <location>
        <position position="243"/>
    </location>
</feature>
<protein>
    <submittedName>
        <fullName evidence="5">D-Glucosaminate-6-phosphate ammonia-lyase</fullName>
        <ecNumber evidence="5">4.3.1.-</ecNumber>
    </submittedName>
</protein>
<gene>
    <name evidence="5" type="ORF">AVDCRST_MAG88-4452</name>
</gene>
<evidence type="ECO:0000256" key="3">
    <source>
        <dbReference type="ARBA" id="ARBA00044507"/>
    </source>
</evidence>
<dbReference type="EMBL" id="CADCWM010001130">
    <property type="protein sequence ID" value="CAA9588818.1"/>
    <property type="molecule type" value="Genomic_DNA"/>
</dbReference>
<reference evidence="5" key="1">
    <citation type="submission" date="2020-02" db="EMBL/GenBank/DDBJ databases">
        <authorList>
            <person name="Meier V. D."/>
        </authorList>
    </citation>
    <scope>NUCLEOTIDE SEQUENCE</scope>
    <source>
        <strain evidence="5">AVDCRST_MAG88</strain>
    </source>
</reference>
<dbReference type="AlphaFoldDB" id="A0A6J4VUP0"/>
<dbReference type="Gene3D" id="3.40.640.10">
    <property type="entry name" value="Type I PLP-dependent aspartate aminotransferase-like (Major domain)"/>
    <property type="match status" value="1"/>
</dbReference>
<comment type="similarity">
    <text evidence="3">Belongs to the SelA family.</text>
</comment>